<proteinExistence type="predicted"/>
<feature type="domain" description="No apical meristem-associated C-terminal" evidence="2">
    <location>
        <begin position="1"/>
        <end position="174"/>
    </location>
</feature>
<dbReference type="EMBL" id="CM029051">
    <property type="protein sequence ID" value="KAG2562306.1"/>
    <property type="molecule type" value="Genomic_DNA"/>
</dbReference>
<evidence type="ECO:0000313" key="4">
    <source>
        <dbReference type="Proteomes" id="UP000823388"/>
    </source>
</evidence>
<accession>A0A8T0PK31</accession>
<feature type="compositionally biased region" description="Basic and acidic residues" evidence="1">
    <location>
        <begin position="46"/>
        <end position="65"/>
    </location>
</feature>
<keyword evidence="4" id="KW-1185">Reference proteome</keyword>
<gene>
    <name evidence="3" type="ORF">PVAP13_8KG255800</name>
</gene>
<name>A0A8T0PK31_PANVG</name>
<evidence type="ECO:0000313" key="3">
    <source>
        <dbReference type="EMBL" id="KAG2562303.1"/>
    </source>
</evidence>
<dbReference type="InterPro" id="IPR029466">
    <property type="entry name" value="NAM-associated_C"/>
</dbReference>
<feature type="region of interest" description="Disordered" evidence="1">
    <location>
        <begin position="1"/>
        <end position="74"/>
    </location>
</feature>
<dbReference type="EMBL" id="CM029051">
    <property type="protein sequence ID" value="KAG2562305.1"/>
    <property type="molecule type" value="Genomic_DNA"/>
</dbReference>
<dbReference type="OrthoDB" id="692636at2759"/>
<organism evidence="3 4">
    <name type="scientific">Panicum virgatum</name>
    <name type="common">Blackwell switchgrass</name>
    <dbReference type="NCBI Taxonomy" id="38727"/>
    <lineage>
        <taxon>Eukaryota</taxon>
        <taxon>Viridiplantae</taxon>
        <taxon>Streptophyta</taxon>
        <taxon>Embryophyta</taxon>
        <taxon>Tracheophyta</taxon>
        <taxon>Spermatophyta</taxon>
        <taxon>Magnoliopsida</taxon>
        <taxon>Liliopsida</taxon>
        <taxon>Poales</taxon>
        <taxon>Poaceae</taxon>
        <taxon>PACMAD clade</taxon>
        <taxon>Panicoideae</taxon>
        <taxon>Panicodae</taxon>
        <taxon>Paniceae</taxon>
        <taxon>Panicinae</taxon>
        <taxon>Panicum</taxon>
        <taxon>Panicum sect. Hiantes</taxon>
    </lineage>
</organism>
<protein>
    <recommendedName>
        <fullName evidence="2">No apical meristem-associated C-terminal domain-containing protein</fullName>
    </recommendedName>
</protein>
<sequence>MHCWNVMKDEPKWQDPKPRSFPKSGGGENDGIVNLEDDNGIPTGAPEERPIGRDTSKVPKKKENSDASSTSSSEYALRLQDLSLQRIALMQVESVCKKDRFQHLACIDEKRFEEMRSHNQSLLECEQEKIQIMREKHDREKEKEKQEDERILAVDLDACTPSQRTYHSILQEEIMEKMETRRRKRQSP</sequence>
<dbReference type="EMBL" id="CM029051">
    <property type="protein sequence ID" value="KAG2562303.1"/>
    <property type="molecule type" value="Genomic_DNA"/>
</dbReference>
<dbReference type="AlphaFoldDB" id="A0A8T0PK31"/>
<dbReference type="EMBL" id="CM029051">
    <property type="protein sequence ID" value="KAG2562304.1"/>
    <property type="molecule type" value="Genomic_DNA"/>
</dbReference>
<reference evidence="3" key="1">
    <citation type="submission" date="2020-05" db="EMBL/GenBank/DDBJ databases">
        <title>WGS assembly of Panicum virgatum.</title>
        <authorList>
            <person name="Lovell J.T."/>
            <person name="Jenkins J."/>
            <person name="Shu S."/>
            <person name="Juenger T.E."/>
            <person name="Schmutz J."/>
        </authorList>
    </citation>
    <scope>NUCLEOTIDE SEQUENCE</scope>
    <source>
        <strain evidence="3">AP13</strain>
    </source>
</reference>
<dbReference type="Proteomes" id="UP000823388">
    <property type="component" value="Chromosome 8K"/>
</dbReference>
<evidence type="ECO:0000259" key="2">
    <source>
        <dbReference type="Pfam" id="PF14303"/>
    </source>
</evidence>
<dbReference type="Pfam" id="PF14303">
    <property type="entry name" value="NAM-associated"/>
    <property type="match status" value="1"/>
</dbReference>
<feature type="compositionally biased region" description="Basic and acidic residues" evidence="1">
    <location>
        <begin position="7"/>
        <end position="18"/>
    </location>
</feature>
<comment type="caution">
    <text evidence="3">The sequence shown here is derived from an EMBL/GenBank/DDBJ whole genome shotgun (WGS) entry which is preliminary data.</text>
</comment>
<evidence type="ECO:0000256" key="1">
    <source>
        <dbReference type="SAM" id="MobiDB-lite"/>
    </source>
</evidence>